<evidence type="ECO:0000256" key="2">
    <source>
        <dbReference type="RuleBase" id="RU000411"/>
    </source>
</evidence>
<proteinExistence type="inferred from homology"/>
<evidence type="ECO:0000313" key="4">
    <source>
        <dbReference type="EMBL" id="KAK4390608.1"/>
    </source>
</evidence>
<dbReference type="EMBL" id="JACGWL010000012">
    <property type="protein sequence ID" value="KAK4390608.1"/>
    <property type="molecule type" value="Genomic_DNA"/>
</dbReference>
<protein>
    <submittedName>
        <fullName evidence="4">Serpin-ZX</fullName>
    </submittedName>
</protein>
<dbReference type="Gene3D" id="2.30.39.10">
    <property type="entry name" value="Alpha-1-antitrypsin, domain 1"/>
    <property type="match status" value="1"/>
</dbReference>
<dbReference type="Gene3D" id="3.30.497.10">
    <property type="entry name" value="Antithrombin, subunit I, domain 2"/>
    <property type="match status" value="1"/>
</dbReference>
<name>A0AAE1WC53_9LAMI</name>
<organism evidence="4 5">
    <name type="scientific">Sesamum angolense</name>
    <dbReference type="NCBI Taxonomy" id="2727404"/>
    <lineage>
        <taxon>Eukaryota</taxon>
        <taxon>Viridiplantae</taxon>
        <taxon>Streptophyta</taxon>
        <taxon>Embryophyta</taxon>
        <taxon>Tracheophyta</taxon>
        <taxon>Spermatophyta</taxon>
        <taxon>Magnoliopsida</taxon>
        <taxon>eudicotyledons</taxon>
        <taxon>Gunneridae</taxon>
        <taxon>Pentapetalae</taxon>
        <taxon>asterids</taxon>
        <taxon>lamiids</taxon>
        <taxon>Lamiales</taxon>
        <taxon>Pedaliaceae</taxon>
        <taxon>Sesamum</taxon>
    </lineage>
</organism>
<dbReference type="CDD" id="cd02043">
    <property type="entry name" value="serpinP_plants"/>
    <property type="match status" value="1"/>
</dbReference>
<dbReference type="GO" id="GO:0005615">
    <property type="term" value="C:extracellular space"/>
    <property type="evidence" value="ECO:0007669"/>
    <property type="project" value="InterPro"/>
</dbReference>
<dbReference type="GO" id="GO:0004867">
    <property type="term" value="F:serine-type endopeptidase inhibitor activity"/>
    <property type="evidence" value="ECO:0007669"/>
    <property type="project" value="InterPro"/>
</dbReference>
<evidence type="ECO:0000259" key="3">
    <source>
        <dbReference type="SMART" id="SM00093"/>
    </source>
</evidence>
<accession>A0AAE1WC53</accession>
<dbReference type="PANTHER" id="PTHR11461:SF211">
    <property type="entry name" value="GH10112P-RELATED"/>
    <property type="match status" value="1"/>
</dbReference>
<keyword evidence="5" id="KW-1185">Reference proteome</keyword>
<feature type="domain" description="Serpin" evidence="3">
    <location>
        <begin position="15"/>
        <end position="386"/>
    </location>
</feature>
<dbReference type="InterPro" id="IPR000215">
    <property type="entry name" value="Serpin_fam"/>
</dbReference>
<dbReference type="PROSITE" id="PS00284">
    <property type="entry name" value="SERPIN"/>
    <property type="match status" value="1"/>
</dbReference>
<dbReference type="PANTHER" id="PTHR11461">
    <property type="entry name" value="SERINE PROTEASE INHIBITOR, SERPIN"/>
    <property type="match status" value="1"/>
</dbReference>
<dbReference type="InterPro" id="IPR042178">
    <property type="entry name" value="Serpin_sf_1"/>
</dbReference>
<comment type="similarity">
    <text evidence="1 2">Belongs to the serpin family.</text>
</comment>
<reference evidence="4" key="2">
    <citation type="journal article" date="2024" name="Plant">
        <title>Genomic evolution and insights into agronomic trait innovations of Sesamum species.</title>
        <authorList>
            <person name="Miao H."/>
            <person name="Wang L."/>
            <person name="Qu L."/>
            <person name="Liu H."/>
            <person name="Sun Y."/>
            <person name="Le M."/>
            <person name="Wang Q."/>
            <person name="Wei S."/>
            <person name="Zheng Y."/>
            <person name="Lin W."/>
            <person name="Duan Y."/>
            <person name="Cao H."/>
            <person name="Xiong S."/>
            <person name="Wang X."/>
            <person name="Wei L."/>
            <person name="Li C."/>
            <person name="Ma Q."/>
            <person name="Ju M."/>
            <person name="Zhao R."/>
            <person name="Li G."/>
            <person name="Mu C."/>
            <person name="Tian Q."/>
            <person name="Mei H."/>
            <person name="Zhang T."/>
            <person name="Gao T."/>
            <person name="Zhang H."/>
        </authorList>
    </citation>
    <scope>NUCLEOTIDE SEQUENCE</scope>
    <source>
        <strain evidence="4">K16</strain>
    </source>
</reference>
<dbReference type="SUPFAM" id="SSF56574">
    <property type="entry name" value="Serpins"/>
    <property type="match status" value="1"/>
</dbReference>
<evidence type="ECO:0000313" key="5">
    <source>
        <dbReference type="Proteomes" id="UP001289374"/>
    </source>
</evidence>
<dbReference type="InterPro" id="IPR023795">
    <property type="entry name" value="Serpin_CS"/>
</dbReference>
<dbReference type="Pfam" id="PF00079">
    <property type="entry name" value="Serpin"/>
    <property type="match status" value="1"/>
</dbReference>
<reference evidence="4" key="1">
    <citation type="submission" date="2020-06" db="EMBL/GenBank/DDBJ databases">
        <authorList>
            <person name="Li T."/>
            <person name="Hu X."/>
            <person name="Zhang T."/>
            <person name="Song X."/>
            <person name="Zhang H."/>
            <person name="Dai N."/>
            <person name="Sheng W."/>
            <person name="Hou X."/>
            <person name="Wei L."/>
        </authorList>
    </citation>
    <scope>NUCLEOTIDE SEQUENCE</scope>
    <source>
        <strain evidence="4">K16</strain>
        <tissue evidence="4">Leaf</tissue>
    </source>
</reference>
<dbReference type="InterPro" id="IPR023796">
    <property type="entry name" value="Serpin_dom"/>
</dbReference>
<dbReference type="InterPro" id="IPR036186">
    <property type="entry name" value="Serpin_sf"/>
</dbReference>
<comment type="caution">
    <text evidence="4">The sequence shown here is derived from an EMBL/GenBank/DDBJ whole genome shotgun (WGS) entry which is preliminary data.</text>
</comment>
<evidence type="ECO:0000256" key="1">
    <source>
        <dbReference type="ARBA" id="ARBA00009500"/>
    </source>
</evidence>
<sequence length="390" mass="43244">MDLRETILNQTDASFSIAKQLMSTEAKGANVVFSPLSIHVVLGQILSGSSGPALDQLLDFLRAMSTEALNSFTSQLVAMLFADGAPLGGPRLTFANGLWVDQSLSLRPSFEDIVRRVYRAVSIHVDFQHKSAGVTKEVNTWADKETDSLIQEILPSDSVDASTRLIFTNAVYFKGAWNEKFDESATQDHEFFLLDGSSVQAPFMTSEKKQYILAFDGFKVLGLPYKQGRDKRRFSMYFFLPDANDGLPDLIEKVTSKSGYVDHHLPQQKVEVGDFRFPKFKITFSFEASDVLKGLGLEHPFSGDGLNEMVDSPLSQNLYVSSIYHKSFIEVNEEGTEAAAASAAVVKLRALQVDDKLDFVADHPFLFLIREDMTGVVLFIGQVLNPVDAE</sequence>
<dbReference type="Proteomes" id="UP001289374">
    <property type="component" value="Unassembled WGS sequence"/>
</dbReference>
<gene>
    <name evidence="4" type="ORF">Sango_2124100</name>
</gene>
<dbReference type="SMART" id="SM00093">
    <property type="entry name" value="SERPIN"/>
    <property type="match status" value="1"/>
</dbReference>
<dbReference type="InterPro" id="IPR042185">
    <property type="entry name" value="Serpin_sf_2"/>
</dbReference>
<dbReference type="AlphaFoldDB" id="A0AAE1WC53"/>